<name>A0AAV1XH84_LUPLU</name>
<dbReference type="AlphaFoldDB" id="A0AAV1XH84"/>
<dbReference type="PANTHER" id="PTHR45801:SF84">
    <property type="entry name" value="C2H2-TYPE DOMAIN-CONTAINING PROTEIN"/>
    <property type="match status" value="1"/>
</dbReference>
<keyword evidence="12" id="KW-1185">Reference proteome</keyword>
<keyword evidence="3 8" id="KW-0863">Zinc-finger</keyword>
<evidence type="ECO:0000313" key="12">
    <source>
        <dbReference type="Proteomes" id="UP001497480"/>
    </source>
</evidence>
<evidence type="ECO:0000313" key="11">
    <source>
        <dbReference type="EMBL" id="CAL0321136.1"/>
    </source>
</evidence>
<evidence type="ECO:0000256" key="6">
    <source>
        <dbReference type="ARBA" id="ARBA00023163"/>
    </source>
</evidence>
<accession>A0AAV1XH84</accession>
<keyword evidence="6" id="KW-0804">Transcription</keyword>
<evidence type="ECO:0000256" key="1">
    <source>
        <dbReference type="ARBA" id="ARBA00004123"/>
    </source>
</evidence>
<evidence type="ECO:0000256" key="2">
    <source>
        <dbReference type="ARBA" id="ARBA00022723"/>
    </source>
</evidence>
<evidence type="ECO:0000256" key="4">
    <source>
        <dbReference type="ARBA" id="ARBA00022833"/>
    </source>
</evidence>
<keyword evidence="5" id="KW-0805">Transcription regulation</keyword>
<evidence type="ECO:0000259" key="10">
    <source>
        <dbReference type="PROSITE" id="PS50157"/>
    </source>
</evidence>
<gene>
    <name evidence="11" type="ORF">LLUT_LOCUS22196</name>
</gene>
<feature type="compositionally biased region" description="Basic and acidic residues" evidence="9">
    <location>
        <begin position="21"/>
        <end position="36"/>
    </location>
</feature>
<dbReference type="EMBL" id="CAXHTB010000015">
    <property type="protein sequence ID" value="CAL0321136.1"/>
    <property type="molecule type" value="Genomic_DNA"/>
</dbReference>
<keyword evidence="7" id="KW-0539">Nucleus</keyword>
<dbReference type="PANTHER" id="PTHR45801">
    <property type="entry name" value="OS07G0101800 PROTEIN"/>
    <property type="match status" value="1"/>
</dbReference>
<sequence length="194" mass="22215">MRKRPKLNPKKLVSNEISSEESDHQEEAQDDTEGTKRSYECTFCKRGFTNAQALGGHMNIHRKDRAKAKKVITNQTNEDYSMAPPFASGFSNQTTRHFSILESQSICDMYFHPPPPPNLFRDQPPYAPNTQLQYDQCHNLRSRPMNLNQLELRGANLSLQIGPSHVDNSTNQVRRGTQEDGEVDLELRLGHDQY</sequence>
<comment type="subcellular location">
    <subcellularLocation>
        <location evidence="1">Nucleus</location>
    </subcellularLocation>
</comment>
<evidence type="ECO:0000256" key="8">
    <source>
        <dbReference type="PROSITE-ProRule" id="PRU00042"/>
    </source>
</evidence>
<dbReference type="PROSITE" id="PS00028">
    <property type="entry name" value="ZINC_FINGER_C2H2_1"/>
    <property type="match status" value="1"/>
</dbReference>
<reference evidence="11 12" key="1">
    <citation type="submission" date="2024-03" db="EMBL/GenBank/DDBJ databases">
        <authorList>
            <person name="Martinez-Hernandez J."/>
        </authorList>
    </citation>
    <scope>NUCLEOTIDE SEQUENCE [LARGE SCALE GENOMIC DNA]</scope>
</reference>
<protein>
    <recommendedName>
        <fullName evidence="10">C2H2-type domain-containing protein</fullName>
    </recommendedName>
</protein>
<dbReference type="GO" id="GO:0008270">
    <property type="term" value="F:zinc ion binding"/>
    <property type="evidence" value="ECO:0007669"/>
    <property type="project" value="UniProtKB-KW"/>
</dbReference>
<dbReference type="GO" id="GO:0005634">
    <property type="term" value="C:nucleus"/>
    <property type="evidence" value="ECO:0007669"/>
    <property type="project" value="UniProtKB-SubCell"/>
</dbReference>
<evidence type="ECO:0000256" key="9">
    <source>
        <dbReference type="SAM" id="MobiDB-lite"/>
    </source>
</evidence>
<feature type="domain" description="C2H2-type" evidence="10">
    <location>
        <begin position="39"/>
        <end position="66"/>
    </location>
</feature>
<comment type="caution">
    <text evidence="11">The sequence shown here is derived from an EMBL/GenBank/DDBJ whole genome shotgun (WGS) entry which is preliminary data.</text>
</comment>
<evidence type="ECO:0000256" key="3">
    <source>
        <dbReference type="ARBA" id="ARBA00022771"/>
    </source>
</evidence>
<evidence type="ECO:0000256" key="5">
    <source>
        <dbReference type="ARBA" id="ARBA00023015"/>
    </source>
</evidence>
<keyword evidence="2" id="KW-0479">Metal-binding</keyword>
<dbReference type="Pfam" id="PF13912">
    <property type="entry name" value="zf-C2H2_6"/>
    <property type="match status" value="1"/>
</dbReference>
<dbReference type="InterPro" id="IPR013087">
    <property type="entry name" value="Znf_C2H2_type"/>
</dbReference>
<dbReference type="Proteomes" id="UP001497480">
    <property type="component" value="Unassembled WGS sequence"/>
</dbReference>
<organism evidence="11 12">
    <name type="scientific">Lupinus luteus</name>
    <name type="common">European yellow lupine</name>
    <dbReference type="NCBI Taxonomy" id="3873"/>
    <lineage>
        <taxon>Eukaryota</taxon>
        <taxon>Viridiplantae</taxon>
        <taxon>Streptophyta</taxon>
        <taxon>Embryophyta</taxon>
        <taxon>Tracheophyta</taxon>
        <taxon>Spermatophyta</taxon>
        <taxon>Magnoliopsida</taxon>
        <taxon>eudicotyledons</taxon>
        <taxon>Gunneridae</taxon>
        <taxon>Pentapetalae</taxon>
        <taxon>rosids</taxon>
        <taxon>fabids</taxon>
        <taxon>Fabales</taxon>
        <taxon>Fabaceae</taxon>
        <taxon>Papilionoideae</taxon>
        <taxon>50 kb inversion clade</taxon>
        <taxon>genistoids sensu lato</taxon>
        <taxon>core genistoids</taxon>
        <taxon>Genisteae</taxon>
        <taxon>Lupinus</taxon>
    </lineage>
</organism>
<dbReference type="SUPFAM" id="SSF57667">
    <property type="entry name" value="beta-beta-alpha zinc fingers"/>
    <property type="match status" value="1"/>
</dbReference>
<dbReference type="InterPro" id="IPR036236">
    <property type="entry name" value="Znf_C2H2_sf"/>
</dbReference>
<dbReference type="InterPro" id="IPR052426">
    <property type="entry name" value="Plant_dev_regulator"/>
</dbReference>
<dbReference type="SMART" id="SM00355">
    <property type="entry name" value="ZnF_C2H2"/>
    <property type="match status" value="1"/>
</dbReference>
<dbReference type="PROSITE" id="PS50157">
    <property type="entry name" value="ZINC_FINGER_C2H2_2"/>
    <property type="match status" value="1"/>
</dbReference>
<feature type="region of interest" description="Disordered" evidence="9">
    <location>
        <begin position="1"/>
        <end position="36"/>
    </location>
</feature>
<evidence type="ECO:0000256" key="7">
    <source>
        <dbReference type="ARBA" id="ARBA00023242"/>
    </source>
</evidence>
<proteinExistence type="predicted"/>
<dbReference type="Gene3D" id="3.30.160.60">
    <property type="entry name" value="Classic Zinc Finger"/>
    <property type="match status" value="1"/>
</dbReference>
<keyword evidence="4" id="KW-0862">Zinc</keyword>